<feature type="compositionally biased region" description="Basic and acidic residues" evidence="1">
    <location>
        <begin position="345"/>
        <end position="354"/>
    </location>
</feature>
<protein>
    <recommendedName>
        <fullName evidence="2">Fungal-type protein kinase domain-containing protein</fullName>
    </recommendedName>
</protein>
<organism evidence="3 4">
    <name type="scientific">Galerina marginata (strain CBS 339.88)</name>
    <dbReference type="NCBI Taxonomy" id="685588"/>
    <lineage>
        <taxon>Eukaryota</taxon>
        <taxon>Fungi</taxon>
        <taxon>Dikarya</taxon>
        <taxon>Basidiomycota</taxon>
        <taxon>Agaricomycotina</taxon>
        <taxon>Agaricomycetes</taxon>
        <taxon>Agaricomycetidae</taxon>
        <taxon>Agaricales</taxon>
        <taxon>Agaricineae</taxon>
        <taxon>Strophariaceae</taxon>
        <taxon>Galerina</taxon>
    </lineage>
</organism>
<dbReference type="AlphaFoldDB" id="A0A067TH27"/>
<dbReference type="Pfam" id="PF17667">
    <property type="entry name" value="Pkinase_fungal"/>
    <property type="match status" value="1"/>
</dbReference>
<evidence type="ECO:0000313" key="3">
    <source>
        <dbReference type="EMBL" id="KDR79224.1"/>
    </source>
</evidence>
<dbReference type="HOGENOM" id="CLU_461539_0_0_1"/>
<sequence>MSIAEPISTPSKNATSAMNRSGKMNYQQEAIKGELEADINNSAKCSFDAFLKHFLSLVLRNGSKQKKRLDELQTEIEELQSQRYYKNLAGNGGLNVETAAADVTENTEMGDQGFARNEDPDDDTRFGSEKEKELVKERDFILDELLRNALDAVLPIANDLKVKEKLKAFAKAFLEKEPSRYGPYVLLCNDVLKRLATIGKNLEVRKPDPLNIRFRRSDPKSIISQFAGMKNIVDRKPDVIITSLAAALHADGLKEENKEAEEIFSEKPEEKFEWEAILSSGEFKVSTSGAGRIPEGGKSVHLDKPFENGSPRKMLSHASLANLDHEDIRVAKTMPGTAEGSGSKRARESEHVGEHSSPTKKQRKLGPESASGSKLNSVQESAADRNSRMQANIIPKNTQEAINGRVQCASYALEMMSYSAGVHHAINLLFTDDYIWIWYYDRQGILQSDGLSIFWNFPRFLVLLFALQRFTLEDWGVIRCLNPKAVHRLEKKKTRKGKAEPTIPEVNLDLQQDLSGMWVRDDQNNNMTSIEVNMKEFLSHQPHCLAGRATSVVGAKGYTEDGSSVPTPMVCKIYHPELQRRHEGLTLQVVR</sequence>
<evidence type="ECO:0000313" key="4">
    <source>
        <dbReference type="Proteomes" id="UP000027222"/>
    </source>
</evidence>
<dbReference type="OrthoDB" id="5569250at2759"/>
<feature type="region of interest" description="Disordered" evidence="1">
    <location>
        <begin position="286"/>
        <end position="312"/>
    </location>
</feature>
<feature type="region of interest" description="Disordered" evidence="1">
    <location>
        <begin position="109"/>
        <end position="130"/>
    </location>
</feature>
<feature type="region of interest" description="Disordered" evidence="1">
    <location>
        <begin position="333"/>
        <end position="386"/>
    </location>
</feature>
<name>A0A067TH27_GALM3</name>
<evidence type="ECO:0000256" key="1">
    <source>
        <dbReference type="SAM" id="MobiDB-lite"/>
    </source>
</evidence>
<reference evidence="4" key="1">
    <citation type="journal article" date="2014" name="Proc. Natl. Acad. Sci. U.S.A.">
        <title>Extensive sampling of basidiomycete genomes demonstrates inadequacy of the white-rot/brown-rot paradigm for wood decay fungi.</title>
        <authorList>
            <person name="Riley R."/>
            <person name="Salamov A.A."/>
            <person name="Brown D.W."/>
            <person name="Nagy L.G."/>
            <person name="Floudas D."/>
            <person name="Held B.W."/>
            <person name="Levasseur A."/>
            <person name="Lombard V."/>
            <person name="Morin E."/>
            <person name="Otillar R."/>
            <person name="Lindquist E.A."/>
            <person name="Sun H."/>
            <person name="LaButti K.M."/>
            <person name="Schmutz J."/>
            <person name="Jabbour D."/>
            <person name="Luo H."/>
            <person name="Baker S.E."/>
            <person name="Pisabarro A.G."/>
            <person name="Walton J.D."/>
            <person name="Blanchette R.A."/>
            <person name="Henrissat B."/>
            <person name="Martin F."/>
            <person name="Cullen D."/>
            <person name="Hibbett D.S."/>
            <person name="Grigoriev I.V."/>
        </authorList>
    </citation>
    <scope>NUCLEOTIDE SEQUENCE [LARGE SCALE GENOMIC DNA]</scope>
    <source>
        <strain evidence="4">CBS 339.88</strain>
    </source>
</reference>
<feature type="domain" description="Fungal-type protein kinase" evidence="2">
    <location>
        <begin position="397"/>
        <end position="589"/>
    </location>
</feature>
<feature type="region of interest" description="Disordered" evidence="1">
    <location>
        <begin position="1"/>
        <end position="21"/>
    </location>
</feature>
<dbReference type="InterPro" id="IPR040976">
    <property type="entry name" value="Pkinase_fungal"/>
</dbReference>
<dbReference type="EMBL" id="KL142373">
    <property type="protein sequence ID" value="KDR79224.1"/>
    <property type="molecule type" value="Genomic_DNA"/>
</dbReference>
<dbReference type="Proteomes" id="UP000027222">
    <property type="component" value="Unassembled WGS sequence"/>
</dbReference>
<feature type="compositionally biased region" description="Polar residues" evidence="1">
    <location>
        <begin position="8"/>
        <end position="21"/>
    </location>
</feature>
<gene>
    <name evidence="3" type="ORF">GALMADRAFT_223463</name>
</gene>
<keyword evidence="4" id="KW-1185">Reference proteome</keyword>
<proteinExistence type="predicted"/>
<accession>A0A067TH27</accession>
<feature type="compositionally biased region" description="Polar residues" evidence="1">
    <location>
        <begin position="370"/>
        <end position="380"/>
    </location>
</feature>
<evidence type="ECO:0000259" key="2">
    <source>
        <dbReference type="Pfam" id="PF17667"/>
    </source>
</evidence>